<comment type="catalytic activity">
    <reaction evidence="1">
        <text>chorismate = isochorismate</text>
        <dbReference type="Rhea" id="RHEA:18985"/>
        <dbReference type="ChEBI" id="CHEBI:29748"/>
        <dbReference type="ChEBI" id="CHEBI:29780"/>
        <dbReference type="EC" id="5.4.4.2"/>
    </reaction>
</comment>
<dbReference type="EMBL" id="UPPP01000061">
    <property type="protein sequence ID" value="VBB06117.1"/>
    <property type="molecule type" value="Genomic_DNA"/>
</dbReference>
<name>A0A498R5L1_9FIRM</name>
<reference evidence="7 8" key="1">
    <citation type="submission" date="2018-06" db="EMBL/GenBank/DDBJ databases">
        <authorList>
            <person name="Strepis N."/>
        </authorList>
    </citation>
    <scope>NUCLEOTIDE SEQUENCE [LARGE SCALE GENOMIC DNA]</scope>
    <source>
        <strain evidence="7">LUCI</strain>
    </source>
</reference>
<dbReference type="SUPFAM" id="SSF56322">
    <property type="entry name" value="ADC synthase"/>
    <property type="match status" value="1"/>
</dbReference>
<dbReference type="InterPro" id="IPR004561">
    <property type="entry name" value="IsoChor_synthase"/>
</dbReference>
<dbReference type="InterPro" id="IPR015890">
    <property type="entry name" value="Chorismate_C"/>
</dbReference>
<gene>
    <name evidence="7" type="ORF">LUCI_1332</name>
</gene>
<dbReference type="PANTHER" id="PTHR42839:SF1">
    <property type="entry name" value="ISOCHORISMATE SYNTHASE MENF"/>
    <property type="match status" value="1"/>
</dbReference>
<evidence type="ECO:0000313" key="8">
    <source>
        <dbReference type="Proteomes" id="UP000277811"/>
    </source>
</evidence>
<evidence type="ECO:0000259" key="6">
    <source>
        <dbReference type="Pfam" id="PF00425"/>
    </source>
</evidence>
<evidence type="ECO:0000313" key="7">
    <source>
        <dbReference type="EMBL" id="VBB06117.1"/>
    </source>
</evidence>
<dbReference type="Pfam" id="PF00425">
    <property type="entry name" value="Chorismate_bind"/>
    <property type="match status" value="1"/>
</dbReference>
<dbReference type="Proteomes" id="UP000277811">
    <property type="component" value="Unassembled WGS sequence"/>
</dbReference>
<dbReference type="InterPro" id="IPR005801">
    <property type="entry name" value="ADC_synthase"/>
</dbReference>
<proteinExistence type="inferred from homology"/>
<accession>A0A498R5L1</accession>
<dbReference type="GO" id="GO:0009697">
    <property type="term" value="P:salicylic acid biosynthetic process"/>
    <property type="evidence" value="ECO:0007669"/>
    <property type="project" value="TreeGrafter"/>
</dbReference>
<feature type="domain" description="Chorismate-utilising enzyme C-terminal" evidence="6">
    <location>
        <begin position="178"/>
        <end position="430"/>
    </location>
</feature>
<sequence length="441" mass="49353">MLVSHVVPAGAFSPLDSFRNAVRRNQERIVYWSDSTSGITLAGAGEAYSIKVEHNGPDRFAEVEEKWRAIAANSMQSFQPEIPQTGLLLMGGGVFDPLKARSERWEHFANAEFHVPQILLTQTEGKSWLTLNYLLQGKEDFREITQYLMAACEWFLAEPGKPRPIAKNSFSVEAENPDRWLQLVDEVAQRIREGEWKKVVLARELRLHSENSIAVAEVLQRLHEDQPESHIFAFVHQGDCLLGASPECLVRREEDCFYSTCLAGSIRRGKDQPEDQMLGEELLQDPKNQQEHRLVVQMISDKLKKYCEALEIPAAPFLVKLKNIQHLCTPLVGKARPGTSLFHVAADLHPTPALGGFPQQAAMKKIREEEPFDRGWYGGPLGWADARGNGKFIVAIRCGLIRGKEISLFAGCGIVGDSEPLSEYEETMLKLQPMLAALGGN</sequence>
<dbReference type="NCBIfam" id="TIGR00543">
    <property type="entry name" value="isochor_syn"/>
    <property type="match status" value="1"/>
</dbReference>
<evidence type="ECO:0000256" key="2">
    <source>
        <dbReference type="ARBA" id="ARBA00005297"/>
    </source>
</evidence>
<dbReference type="Gene3D" id="3.60.120.10">
    <property type="entry name" value="Anthranilate synthase"/>
    <property type="match status" value="1"/>
</dbReference>
<organism evidence="7 8">
    <name type="scientific">Lucifera butyrica</name>
    <dbReference type="NCBI Taxonomy" id="1351585"/>
    <lineage>
        <taxon>Bacteria</taxon>
        <taxon>Bacillati</taxon>
        <taxon>Bacillota</taxon>
        <taxon>Negativicutes</taxon>
        <taxon>Veillonellales</taxon>
        <taxon>Veillonellaceae</taxon>
        <taxon>Lucifera</taxon>
    </lineage>
</organism>
<keyword evidence="8" id="KW-1185">Reference proteome</keyword>
<protein>
    <recommendedName>
        <fullName evidence="3">isochorismate synthase</fullName>
        <ecNumber evidence="3">5.4.4.2</ecNumber>
    </recommendedName>
    <alternativeName>
        <fullName evidence="5">Isochorismate mutase</fullName>
    </alternativeName>
</protein>
<dbReference type="PANTHER" id="PTHR42839">
    <property type="entry name" value="ISOCHORISMATE SYNTHASE ENTC"/>
    <property type="match status" value="1"/>
</dbReference>
<comment type="similarity">
    <text evidence="2">Belongs to the isochorismate synthase family.</text>
</comment>
<evidence type="ECO:0000256" key="5">
    <source>
        <dbReference type="ARBA" id="ARBA00041564"/>
    </source>
</evidence>
<evidence type="ECO:0000256" key="4">
    <source>
        <dbReference type="ARBA" id="ARBA00023235"/>
    </source>
</evidence>
<keyword evidence="4" id="KW-0413">Isomerase</keyword>
<evidence type="ECO:0000256" key="3">
    <source>
        <dbReference type="ARBA" id="ARBA00012824"/>
    </source>
</evidence>
<dbReference type="EC" id="5.4.4.2" evidence="3"/>
<dbReference type="AlphaFoldDB" id="A0A498R5L1"/>
<evidence type="ECO:0000256" key="1">
    <source>
        <dbReference type="ARBA" id="ARBA00000799"/>
    </source>
</evidence>
<dbReference type="GO" id="GO:0008909">
    <property type="term" value="F:isochorismate synthase activity"/>
    <property type="evidence" value="ECO:0007669"/>
    <property type="project" value="UniProtKB-EC"/>
</dbReference>